<feature type="compositionally biased region" description="Acidic residues" evidence="3">
    <location>
        <begin position="279"/>
        <end position="289"/>
    </location>
</feature>
<protein>
    <recommendedName>
        <fullName evidence="4">SH3 domain-containing protein</fullName>
    </recommendedName>
</protein>
<name>A0ABR4JP71_9EURO</name>
<dbReference type="InterPro" id="IPR001452">
    <property type="entry name" value="SH3_domain"/>
</dbReference>
<feature type="compositionally biased region" description="Polar residues" evidence="3">
    <location>
        <begin position="580"/>
        <end position="591"/>
    </location>
</feature>
<feature type="compositionally biased region" description="Polar residues" evidence="3">
    <location>
        <begin position="305"/>
        <end position="319"/>
    </location>
</feature>
<feature type="compositionally biased region" description="Low complexity" evidence="3">
    <location>
        <begin position="561"/>
        <end position="570"/>
    </location>
</feature>
<organism evidence="5 6">
    <name type="scientific">Aspergillus pseudoustus</name>
    <dbReference type="NCBI Taxonomy" id="1810923"/>
    <lineage>
        <taxon>Eukaryota</taxon>
        <taxon>Fungi</taxon>
        <taxon>Dikarya</taxon>
        <taxon>Ascomycota</taxon>
        <taxon>Pezizomycotina</taxon>
        <taxon>Eurotiomycetes</taxon>
        <taxon>Eurotiomycetidae</taxon>
        <taxon>Eurotiales</taxon>
        <taxon>Aspergillaceae</taxon>
        <taxon>Aspergillus</taxon>
        <taxon>Aspergillus subgen. Nidulantes</taxon>
    </lineage>
</organism>
<accession>A0ABR4JP71</accession>
<feature type="compositionally biased region" description="Basic and acidic residues" evidence="3">
    <location>
        <begin position="433"/>
        <end position="448"/>
    </location>
</feature>
<gene>
    <name evidence="5" type="ORF">BJY01DRAFT_217366</name>
</gene>
<dbReference type="InterPro" id="IPR036028">
    <property type="entry name" value="SH3-like_dom_sf"/>
</dbReference>
<feature type="compositionally biased region" description="Polar residues" evidence="3">
    <location>
        <begin position="541"/>
        <end position="553"/>
    </location>
</feature>
<feature type="region of interest" description="Disordered" evidence="3">
    <location>
        <begin position="1"/>
        <end position="71"/>
    </location>
</feature>
<dbReference type="PROSITE" id="PS50002">
    <property type="entry name" value="SH3"/>
    <property type="match status" value="1"/>
</dbReference>
<dbReference type="SUPFAM" id="SSF50044">
    <property type="entry name" value="SH3-domain"/>
    <property type="match status" value="1"/>
</dbReference>
<dbReference type="EMBL" id="JBFXLU010000108">
    <property type="protein sequence ID" value="KAL2841577.1"/>
    <property type="molecule type" value="Genomic_DNA"/>
</dbReference>
<feature type="compositionally biased region" description="Low complexity" evidence="3">
    <location>
        <begin position="455"/>
        <end position="470"/>
    </location>
</feature>
<evidence type="ECO:0000256" key="1">
    <source>
        <dbReference type="ARBA" id="ARBA00022443"/>
    </source>
</evidence>
<feature type="compositionally biased region" description="Basic and acidic residues" evidence="3">
    <location>
        <begin position="378"/>
        <end position="413"/>
    </location>
</feature>
<feature type="domain" description="SH3" evidence="4">
    <location>
        <begin position="138"/>
        <end position="199"/>
    </location>
</feature>
<feature type="compositionally biased region" description="Basic and acidic residues" evidence="3">
    <location>
        <begin position="42"/>
        <end position="57"/>
    </location>
</feature>
<dbReference type="InterPro" id="IPR053039">
    <property type="entry name" value="Polarity_Bud-Selection_Reg"/>
</dbReference>
<keyword evidence="6" id="KW-1185">Reference proteome</keyword>
<feature type="compositionally biased region" description="Basic and acidic residues" evidence="3">
    <location>
        <begin position="7"/>
        <end position="16"/>
    </location>
</feature>
<feature type="compositionally biased region" description="Basic and acidic residues" evidence="3">
    <location>
        <begin position="360"/>
        <end position="370"/>
    </location>
</feature>
<feature type="compositionally biased region" description="Polar residues" evidence="3">
    <location>
        <begin position="506"/>
        <end position="528"/>
    </location>
</feature>
<feature type="compositionally biased region" description="Polar residues" evidence="3">
    <location>
        <begin position="474"/>
        <end position="497"/>
    </location>
</feature>
<dbReference type="Proteomes" id="UP001610446">
    <property type="component" value="Unassembled WGS sequence"/>
</dbReference>
<dbReference type="Pfam" id="PF00018">
    <property type="entry name" value="SH3_1"/>
    <property type="match status" value="1"/>
</dbReference>
<evidence type="ECO:0000313" key="5">
    <source>
        <dbReference type="EMBL" id="KAL2841577.1"/>
    </source>
</evidence>
<dbReference type="PANTHER" id="PTHR47775">
    <property type="entry name" value="BUD SITE SELECTION PROTEIN 14"/>
    <property type="match status" value="1"/>
</dbReference>
<evidence type="ECO:0000256" key="3">
    <source>
        <dbReference type="SAM" id="MobiDB-lite"/>
    </source>
</evidence>
<evidence type="ECO:0000313" key="6">
    <source>
        <dbReference type="Proteomes" id="UP001610446"/>
    </source>
</evidence>
<comment type="caution">
    <text evidence="5">The sequence shown here is derived from an EMBL/GenBank/DDBJ whole genome shotgun (WGS) entry which is preliminary data.</text>
</comment>
<feature type="compositionally biased region" description="Polar residues" evidence="3">
    <location>
        <begin position="338"/>
        <end position="359"/>
    </location>
</feature>
<evidence type="ECO:0000259" key="4">
    <source>
        <dbReference type="PROSITE" id="PS50002"/>
    </source>
</evidence>
<feature type="region of interest" description="Disordered" evidence="3">
    <location>
        <begin position="274"/>
        <end position="675"/>
    </location>
</feature>
<dbReference type="Gene3D" id="2.30.30.40">
    <property type="entry name" value="SH3 Domains"/>
    <property type="match status" value="1"/>
</dbReference>
<feature type="compositionally biased region" description="Polar residues" evidence="3">
    <location>
        <begin position="633"/>
        <end position="645"/>
    </location>
</feature>
<feature type="compositionally biased region" description="Low complexity" evidence="3">
    <location>
        <begin position="613"/>
        <end position="632"/>
    </location>
</feature>
<dbReference type="SMART" id="SM00326">
    <property type="entry name" value="SH3"/>
    <property type="match status" value="1"/>
</dbReference>
<reference evidence="5 6" key="1">
    <citation type="submission" date="2024-07" db="EMBL/GenBank/DDBJ databases">
        <title>Section-level genome sequencing and comparative genomics of Aspergillus sections Usti and Cavernicolus.</title>
        <authorList>
            <consortium name="Lawrence Berkeley National Laboratory"/>
            <person name="Nybo J.L."/>
            <person name="Vesth T.C."/>
            <person name="Theobald S."/>
            <person name="Frisvad J.C."/>
            <person name="Larsen T.O."/>
            <person name="Kjaerboelling I."/>
            <person name="Rothschild-Mancinelli K."/>
            <person name="Lyhne E.K."/>
            <person name="Kogle M.E."/>
            <person name="Barry K."/>
            <person name="Clum A."/>
            <person name="Na H."/>
            <person name="Ledsgaard L."/>
            <person name="Lin J."/>
            <person name="Lipzen A."/>
            <person name="Kuo A."/>
            <person name="Riley R."/>
            <person name="Mondo S."/>
            <person name="Labutti K."/>
            <person name="Haridas S."/>
            <person name="Pangalinan J."/>
            <person name="Salamov A.A."/>
            <person name="Simmons B.A."/>
            <person name="Magnuson J.K."/>
            <person name="Chen J."/>
            <person name="Drula E."/>
            <person name="Henrissat B."/>
            <person name="Wiebenga A."/>
            <person name="Lubbers R.J."/>
            <person name="Gomes A.C."/>
            <person name="Makela M.R."/>
            <person name="Stajich J."/>
            <person name="Grigoriev I.V."/>
            <person name="Mortensen U.H."/>
            <person name="De Vries R.P."/>
            <person name="Baker S.E."/>
            <person name="Andersen M.R."/>
        </authorList>
    </citation>
    <scope>NUCLEOTIDE SEQUENCE [LARGE SCALE GENOMIC DNA]</scope>
    <source>
        <strain evidence="5 6">CBS 123904</strain>
    </source>
</reference>
<evidence type="ECO:0000256" key="2">
    <source>
        <dbReference type="PROSITE-ProRule" id="PRU00192"/>
    </source>
</evidence>
<dbReference type="PANTHER" id="PTHR47775:SF1">
    <property type="entry name" value="BUD SITE SELECTION PROTEIN 14"/>
    <property type="match status" value="1"/>
</dbReference>
<proteinExistence type="predicted"/>
<sequence length="749" mass="83495">MSRPRIVRADTLDLQDHNAPSAKDHSKHAVQTNEESGLAPHQEQEMRHADHDSKAEIMHGPNGHGTHLDTDRYHDGVEIYDGTGDIHVGLGVHRDESEIRGRAEEGDLSDGEDDDDLLDDDLMDKISSSPSINDDDDINFEFVYALHNFVATVDGQANAAKGDNMVLLDDSNSYWWLVRIVKDGSIGYLPAEHIETPTERLARLNKHRNVDLSATMLGDNLEKSKNPLKKAMRRRNAKTVTFTSPTYIEASDIEYSTEEEADDDDISFTDEYASRDDYDTQDEENEDIIVEPLRPKSSQRDKGAQETQSTHEIQETNAASPEKQRSSQEIFEQEGPMSPTSSELGVSRSRNGTLRNTDSFFKDDTVETKKISLTPNLLRDDTGAASNEPREPRISLEALDKTNSNEKIKDDKKRKDKKPGMLSGLFKRKDKKSKSSEDDGDDFLEKNSTELTRASPTPKTSSESVSSPETRSTKQTGPQRQSSKLQKQPPDNVSQSIRDPYKESTVETPTREWQTTPKENQKPDQTIRQVVLDEVEEIAGSSRSKSYETNSEVGGNAARIPSPSKKPMSPIEAPGDRLEQSAQALYSQQAVMSPPQRFPPKQSTEPQSRLLDSPVSASPPLELSSPSVPSLATDLSPSREQLTSPESPPLSPADTTDSRRAEAIQTPLEAPTPTWSDASLRSYLEDDIELRDLYVIVYDNTNIPPAGPEHPITGSLFKDESKRLREMNSQLDAMLSDWVTQRVRKSTSQ</sequence>
<keyword evidence="1 2" id="KW-0728">SH3 domain</keyword>